<dbReference type="eggNOG" id="ENOG502ZR9C">
    <property type="taxonomic scope" value="Bacteria"/>
</dbReference>
<dbReference type="AlphaFoldDB" id="Q114W7"/>
<sequence>MNATSQAITPELASKIAHLAFLFRAEFSGSTVDLSPWLTDEQTQSQLDPHSIDLSFYLPQNLRVLACQCVLMEVNFSQDLLLPTCQLQTVHACGYMLTQQQWQFSTEDWTFFGLSTPNIEHQVQFKNLIHHIFELFKNPNQVKTFE</sequence>
<dbReference type="OrthoDB" id="511517at2"/>
<accession>Q114W7</accession>
<organism evidence="1">
    <name type="scientific">Trichodesmium erythraeum (strain IMS101)</name>
    <dbReference type="NCBI Taxonomy" id="203124"/>
    <lineage>
        <taxon>Bacteria</taxon>
        <taxon>Bacillati</taxon>
        <taxon>Cyanobacteriota</taxon>
        <taxon>Cyanophyceae</taxon>
        <taxon>Oscillatoriophycideae</taxon>
        <taxon>Oscillatoriales</taxon>
        <taxon>Microcoleaceae</taxon>
        <taxon>Trichodesmium</taxon>
    </lineage>
</organism>
<proteinExistence type="predicted"/>
<protein>
    <submittedName>
        <fullName evidence="1">Uncharacterized protein</fullName>
    </submittedName>
</protein>
<reference evidence="1" key="1">
    <citation type="submission" date="2006-06" db="EMBL/GenBank/DDBJ databases">
        <title>Complete sequence of Trichodesmium erythraeum IMS101.</title>
        <authorList>
            <consortium name="US DOE Joint Genome Institute"/>
            <person name="Copeland A."/>
            <person name="Lucas S."/>
            <person name="Lapidus A."/>
            <person name="Barry K."/>
            <person name="Detter J.C."/>
            <person name="Glavina del Rio T."/>
            <person name="Hammon N."/>
            <person name="Israni S."/>
            <person name="Dalin E."/>
            <person name="Tice H."/>
            <person name="Pitluck S."/>
            <person name="Kiss H."/>
            <person name="Munk A.C."/>
            <person name="Brettin T."/>
            <person name="Bruce D."/>
            <person name="Han C."/>
            <person name="Tapia R."/>
            <person name="Gilna P."/>
            <person name="Schmutz J."/>
            <person name="Larimer F."/>
            <person name="Land M."/>
            <person name="Hauser L."/>
            <person name="Kyrpides N."/>
            <person name="Kim E."/>
            <person name="Richardson P."/>
        </authorList>
    </citation>
    <scope>NUCLEOTIDE SEQUENCE [LARGE SCALE GENOMIC DNA]</scope>
    <source>
        <strain evidence="1">IMS101</strain>
    </source>
</reference>
<evidence type="ECO:0000313" key="1">
    <source>
        <dbReference type="EMBL" id="ABG50957.1"/>
    </source>
</evidence>
<dbReference type="RefSeq" id="WP_011611332.1">
    <property type="nucleotide sequence ID" value="NC_008312.1"/>
</dbReference>
<dbReference type="HOGENOM" id="CLU_1755218_0_0_3"/>
<gene>
    <name evidence="1" type="ordered locus">Tery_1686</name>
</gene>
<dbReference type="KEGG" id="ter:Tery_1686"/>
<dbReference type="STRING" id="203124.Tery_1686"/>
<name>Q114W7_TRIEI</name>
<dbReference type="EMBL" id="CP000393">
    <property type="protein sequence ID" value="ABG50957.1"/>
    <property type="molecule type" value="Genomic_DNA"/>
</dbReference>